<feature type="transmembrane region" description="Helical" evidence="8">
    <location>
        <begin position="81"/>
        <end position="99"/>
    </location>
</feature>
<comment type="caution">
    <text evidence="9">The sequence shown here is derived from an EMBL/GenBank/DDBJ whole genome shotgun (WGS) entry which is preliminary data.</text>
</comment>
<proteinExistence type="predicted"/>
<dbReference type="Pfam" id="PF00953">
    <property type="entry name" value="Glycos_transf_4"/>
    <property type="match status" value="1"/>
</dbReference>
<gene>
    <name evidence="9" type="ORF">EIP75_10680</name>
</gene>
<evidence type="ECO:0000256" key="6">
    <source>
        <dbReference type="ARBA" id="ARBA00023136"/>
    </source>
</evidence>
<keyword evidence="2" id="KW-1003">Cell membrane</keyword>
<evidence type="ECO:0000256" key="5">
    <source>
        <dbReference type="ARBA" id="ARBA00022989"/>
    </source>
</evidence>
<dbReference type="GO" id="GO:0005886">
    <property type="term" value="C:plasma membrane"/>
    <property type="evidence" value="ECO:0007669"/>
    <property type="project" value="UniProtKB-SubCell"/>
</dbReference>
<keyword evidence="5 8" id="KW-1133">Transmembrane helix</keyword>
<dbReference type="PANTHER" id="PTHR22926">
    <property type="entry name" value="PHOSPHO-N-ACETYLMURAMOYL-PENTAPEPTIDE-TRANSFERASE"/>
    <property type="match status" value="1"/>
</dbReference>
<feature type="transmembrane region" description="Helical" evidence="8">
    <location>
        <begin position="108"/>
        <end position="126"/>
    </location>
</feature>
<dbReference type="EMBL" id="RSED01000007">
    <property type="protein sequence ID" value="RRS04350.1"/>
    <property type="molecule type" value="Genomic_DNA"/>
</dbReference>
<keyword evidence="6 8" id="KW-0472">Membrane</keyword>
<keyword evidence="10" id="KW-1185">Reference proteome</keyword>
<evidence type="ECO:0000313" key="9">
    <source>
        <dbReference type="EMBL" id="RRS04350.1"/>
    </source>
</evidence>
<sequence length="369" mass="39635">MRLLDATFAVVLGITLGSSFMVCAALIATQKWHGRFSLDHDTTGAQKIHRQPVPRVGGIAIALSLAIGAALAYSLHSPDGLSMATLLICATPTFAAGLLEDLTKQISVRMRLAASMASALATIYLLDAQLVEVDTPLLDTLMDFGMLAMLFTCFAVSGVINSINIIDGVNGLASGSVVIMLGGLGSIAWMQGDSLVLHLCLGGIAALLGFMALNYPFGKIFLGDGGAYLAGFWLAECAVLLLKRNPDVSTWAVLLCCIYPVWETGYSMYRRHMVNRVNSGMPDMLHIHHLVLHHYSTLREHAWAPSWLLHAMTSSSIWMMVLLCQAVAVSGYLDTALMMPCVMAFGLLYQLIYAPLAGSSSKQPQNILG</sequence>
<evidence type="ECO:0000313" key="10">
    <source>
        <dbReference type="Proteomes" id="UP000269265"/>
    </source>
</evidence>
<dbReference type="GO" id="GO:0016780">
    <property type="term" value="F:phosphotransferase activity, for other substituted phosphate groups"/>
    <property type="evidence" value="ECO:0007669"/>
    <property type="project" value="InterPro"/>
</dbReference>
<evidence type="ECO:0000256" key="1">
    <source>
        <dbReference type="ARBA" id="ARBA00004651"/>
    </source>
</evidence>
<dbReference type="AlphaFoldDB" id="A0A426VC05"/>
<dbReference type="InterPro" id="IPR000715">
    <property type="entry name" value="Glycosyl_transferase_4"/>
</dbReference>
<feature type="transmembrane region" description="Helical" evidence="8">
    <location>
        <begin position="172"/>
        <end position="189"/>
    </location>
</feature>
<keyword evidence="7" id="KW-0479">Metal-binding</keyword>
<dbReference type="GO" id="GO:0046872">
    <property type="term" value="F:metal ion binding"/>
    <property type="evidence" value="ECO:0007669"/>
    <property type="project" value="UniProtKB-KW"/>
</dbReference>
<dbReference type="GO" id="GO:0071555">
    <property type="term" value="P:cell wall organization"/>
    <property type="evidence" value="ECO:0007669"/>
    <property type="project" value="TreeGrafter"/>
</dbReference>
<reference evidence="9 10" key="1">
    <citation type="submission" date="2018-12" db="EMBL/GenBank/DDBJ databases">
        <title>The whole draft genome of Aquabacterium sp. SJQ9.</title>
        <authorList>
            <person name="Sun L."/>
            <person name="Gao X."/>
            <person name="Chen W."/>
            <person name="Huang K."/>
        </authorList>
    </citation>
    <scope>NUCLEOTIDE SEQUENCE [LARGE SCALE GENOMIC DNA]</scope>
    <source>
        <strain evidence="9 10">SJQ9</strain>
    </source>
</reference>
<dbReference type="GO" id="GO:0044038">
    <property type="term" value="P:cell wall macromolecule biosynthetic process"/>
    <property type="evidence" value="ECO:0007669"/>
    <property type="project" value="TreeGrafter"/>
</dbReference>
<feature type="transmembrane region" description="Helical" evidence="8">
    <location>
        <begin position="6"/>
        <end position="28"/>
    </location>
</feature>
<feature type="binding site" evidence="7">
    <location>
        <position position="224"/>
    </location>
    <ligand>
        <name>Mg(2+)</name>
        <dbReference type="ChEBI" id="CHEBI:18420"/>
    </ligand>
</feature>
<keyword evidence="3 9" id="KW-0808">Transferase</keyword>
<dbReference type="RefSeq" id="WP_125243258.1">
    <property type="nucleotide sequence ID" value="NZ_RSED01000007.1"/>
</dbReference>
<accession>A0A426VC05</accession>
<evidence type="ECO:0000256" key="4">
    <source>
        <dbReference type="ARBA" id="ARBA00022692"/>
    </source>
</evidence>
<feature type="transmembrane region" description="Helical" evidence="8">
    <location>
        <begin position="225"/>
        <end position="242"/>
    </location>
</feature>
<feature type="transmembrane region" description="Helical" evidence="8">
    <location>
        <begin position="248"/>
        <end position="269"/>
    </location>
</feature>
<feature type="transmembrane region" description="Helical" evidence="8">
    <location>
        <begin position="195"/>
        <end position="213"/>
    </location>
</feature>
<evidence type="ECO:0000256" key="3">
    <source>
        <dbReference type="ARBA" id="ARBA00022679"/>
    </source>
</evidence>
<feature type="transmembrane region" description="Helical" evidence="8">
    <location>
        <begin position="146"/>
        <end position="165"/>
    </location>
</feature>
<keyword evidence="4 8" id="KW-0812">Transmembrane</keyword>
<feature type="transmembrane region" description="Helical" evidence="8">
    <location>
        <begin position="307"/>
        <end position="329"/>
    </location>
</feature>
<dbReference type="GO" id="GO:0009103">
    <property type="term" value="P:lipopolysaccharide biosynthetic process"/>
    <property type="evidence" value="ECO:0007669"/>
    <property type="project" value="TreeGrafter"/>
</dbReference>
<comment type="cofactor">
    <cofactor evidence="7">
        <name>Mg(2+)</name>
        <dbReference type="ChEBI" id="CHEBI:18420"/>
    </cofactor>
</comment>
<evidence type="ECO:0000256" key="2">
    <source>
        <dbReference type="ARBA" id="ARBA00022475"/>
    </source>
</evidence>
<name>A0A426VC05_9BURK</name>
<feature type="transmembrane region" description="Helical" evidence="8">
    <location>
        <begin position="56"/>
        <end position="75"/>
    </location>
</feature>
<comment type="subcellular location">
    <subcellularLocation>
        <location evidence="1">Cell membrane</location>
        <topology evidence="1">Multi-pass membrane protein</topology>
    </subcellularLocation>
</comment>
<organism evidence="9 10">
    <name type="scientific">Aquabacterium soli</name>
    <dbReference type="NCBI Taxonomy" id="2493092"/>
    <lineage>
        <taxon>Bacteria</taxon>
        <taxon>Pseudomonadati</taxon>
        <taxon>Pseudomonadota</taxon>
        <taxon>Betaproteobacteria</taxon>
        <taxon>Burkholderiales</taxon>
        <taxon>Aquabacterium</taxon>
    </lineage>
</organism>
<protein>
    <submittedName>
        <fullName evidence="9">Glycosyl transferase</fullName>
    </submittedName>
</protein>
<dbReference type="Proteomes" id="UP000269265">
    <property type="component" value="Unassembled WGS sequence"/>
</dbReference>
<keyword evidence="7" id="KW-0460">Magnesium</keyword>
<dbReference type="PANTHER" id="PTHR22926:SF3">
    <property type="entry name" value="UNDECAPRENYL-PHOSPHATE ALPHA-N-ACETYLGLUCOSAMINYL 1-PHOSPHATE TRANSFERASE"/>
    <property type="match status" value="1"/>
</dbReference>
<feature type="binding site" evidence="7">
    <location>
        <position position="164"/>
    </location>
    <ligand>
        <name>Mg(2+)</name>
        <dbReference type="ChEBI" id="CHEBI:18420"/>
    </ligand>
</feature>
<dbReference type="CDD" id="cd06912">
    <property type="entry name" value="GT_MraY_like"/>
    <property type="match status" value="1"/>
</dbReference>
<evidence type="ECO:0000256" key="7">
    <source>
        <dbReference type="PIRSR" id="PIRSR600715-1"/>
    </source>
</evidence>
<evidence type="ECO:0000256" key="8">
    <source>
        <dbReference type="SAM" id="Phobius"/>
    </source>
</evidence>
<feature type="transmembrane region" description="Helical" evidence="8">
    <location>
        <begin position="335"/>
        <end position="356"/>
    </location>
</feature>